<evidence type="ECO:0000256" key="4">
    <source>
        <dbReference type="ARBA" id="ARBA00022984"/>
    </source>
</evidence>
<dbReference type="InterPro" id="IPR004391">
    <property type="entry name" value="Glu_race"/>
</dbReference>
<feature type="binding site" evidence="7">
    <location>
        <begin position="26"/>
        <end position="27"/>
    </location>
    <ligand>
        <name>substrate</name>
    </ligand>
</feature>
<dbReference type="EC" id="5.1.1.3" evidence="2 7"/>
<comment type="similarity">
    <text evidence="7">Belongs to the aspartate/glutamate racemases family.</text>
</comment>
<comment type="function">
    <text evidence="7">Provides the (R)-glutamate required for cell wall biosynthesis.</text>
</comment>
<reference evidence="8 9" key="1">
    <citation type="submission" date="2018-06" db="EMBL/GenBank/DDBJ databases">
        <authorList>
            <consortium name="Pathogen Informatics"/>
            <person name="Doyle S."/>
        </authorList>
    </citation>
    <scope>NUCLEOTIDE SEQUENCE [LARGE SCALE GENOMIC DNA]</scope>
    <source>
        <strain evidence="8 9">NCTC10343</strain>
    </source>
</reference>
<dbReference type="NCBIfam" id="TIGR00067">
    <property type="entry name" value="glut_race"/>
    <property type="match status" value="1"/>
</dbReference>
<comment type="catalytic activity">
    <reaction evidence="1 7">
        <text>L-glutamate = D-glutamate</text>
        <dbReference type="Rhea" id="RHEA:12813"/>
        <dbReference type="ChEBI" id="CHEBI:29985"/>
        <dbReference type="ChEBI" id="CHEBI:29986"/>
        <dbReference type="EC" id="5.1.1.3"/>
    </reaction>
</comment>
<dbReference type="EMBL" id="UGSC01000001">
    <property type="protein sequence ID" value="SUA69422.1"/>
    <property type="molecule type" value="Genomic_DNA"/>
</dbReference>
<evidence type="ECO:0000256" key="7">
    <source>
        <dbReference type="HAMAP-Rule" id="MF_00258"/>
    </source>
</evidence>
<feature type="active site" description="Proton donor/acceptor" evidence="7">
    <location>
        <position position="201"/>
    </location>
</feature>
<dbReference type="PANTHER" id="PTHR21198:SF3">
    <property type="entry name" value="GLUTAMATE RACEMASE"/>
    <property type="match status" value="1"/>
</dbReference>
<feature type="active site" description="Proton donor/acceptor" evidence="7">
    <location>
        <position position="89"/>
    </location>
</feature>
<feature type="binding site" evidence="7">
    <location>
        <begin position="58"/>
        <end position="59"/>
    </location>
    <ligand>
        <name>substrate</name>
    </ligand>
</feature>
<feature type="binding site" evidence="7">
    <location>
        <begin position="202"/>
        <end position="203"/>
    </location>
    <ligand>
        <name>substrate</name>
    </ligand>
</feature>
<dbReference type="Proteomes" id="UP000254400">
    <property type="component" value="Unassembled WGS sequence"/>
</dbReference>
<dbReference type="GO" id="GO:0071555">
    <property type="term" value="P:cell wall organization"/>
    <property type="evidence" value="ECO:0007669"/>
    <property type="project" value="UniProtKB-KW"/>
</dbReference>
<sequence length="286" mass="32113">MNMVPSRFNTIVERKKVSSLKIGFFDSGLGGITVLSEALRRLPNENFVYMADTLHVPYGTKTPQEVLGYVKASVQTILKEDIKALVIACNTATSIAVAELRKEYKFPIIGMEPAVKPAVEMNRANGKRVLVLATPLTLKQSGYAALVSRVDDHGSVDSLPLPELVQYCEQLNFDRTELFNYFNHKLSSFNLDVYGTVVLGCTHYPFYKEILRELLPSHIQLIDGSQGTVKRLKQVLSERNLLAAPLTTGQLQEGHVTFLCTSQDKAYVHKMERALEIYAEREKIYL</sequence>
<dbReference type="InterPro" id="IPR018187">
    <property type="entry name" value="Asp/Glu_racemase_AS_1"/>
</dbReference>
<dbReference type="InterPro" id="IPR015942">
    <property type="entry name" value="Asp/Glu/hydantoin_racemase"/>
</dbReference>
<dbReference type="InterPro" id="IPR001920">
    <property type="entry name" value="Asp/Glu_race"/>
</dbReference>
<keyword evidence="6 7" id="KW-0961">Cell wall biogenesis/degradation</keyword>
<evidence type="ECO:0000256" key="1">
    <source>
        <dbReference type="ARBA" id="ARBA00001602"/>
    </source>
</evidence>
<dbReference type="GO" id="GO:0008881">
    <property type="term" value="F:glutamate racemase activity"/>
    <property type="evidence" value="ECO:0007669"/>
    <property type="project" value="UniProtKB-UniRule"/>
</dbReference>
<dbReference type="GO" id="GO:0008360">
    <property type="term" value="P:regulation of cell shape"/>
    <property type="evidence" value="ECO:0007669"/>
    <property type="project" value="UniProtKB-KW"/>
</dbReference>
<name>A0A378XWL0_PAEPO</name>
<keyword evidence="5 7" id="KW-0413">Isomerase</keyword>
<evidence type="ECO:0000313" key="9">
    <source>
        <dbReference type="Proteomes" id="UP000254400"/>
    </source>
</evidence>
<dbReference type="PANTHER" id="PTHR21198">
    <property type="entry name" value="GLUTAMATE RACEMASE"/>
    <property type="match status" value="1"/>
</dbReference>
<dbReference type="Pfam" id="PF01177">
    <property type="entry name" value="Asp_Glu_race"/>
    <property type="match status" value="1"/>
</dbReference>
<dbReference type="AlphaFoldDB" id="A0A378XWL0"/>
<evidence type="ECO:0000256" key="5">
    <source>
        <dbReference type="ARBA" id="ARBA00023235"/>
    </source>
</evidence>
<dbReference type="SUPFAM" id="SSF53681">
    <property type="entry name" value="Aspartate/glutamate racemase"/>
    <property type="match status" value="2"/>
</dbReference>
<keyword evidence="4 7" id="KW-0573">Peptidoglycan synthesis</keyword>
<evidence type="ECO:0000313" key="8">
    <source>
        <dbReference type="EMBL" id="SUA69422.1"/>
    </source>
</evidence>
<dbReference type="Gene3D" id="3.40.50.1860">
    <property type="match status" value="2"/>
</dbReference>
<comment type="pathway">
    <text evidence="7">Cell wall biogenesis; peptidoglycan biosynthesis.</text>
</comment>
<evidence type="ECO:0000256" key="3">
    <source>
        <dbReference type="ARBA" id="ARBA00022960"/>
    </source>
</evidence>
<dbReference type="GO" id="GO:0009252">
    <property type="term" value="P:peptidoglycan biosynthetic process"/>
    <property type="evidence" value="ECO:0007669"/>
    <property type="project" value="UniProtKB-UniRule"/>
</dbReference>
<proteinExistence type="inferred from homology"/>
<gene>
    <name evidence="8" type="primary">murI3</name>
    <name evidence="7" type="synonym">murI</name>
    <name evidence="8" type="ORF">NCTC10343_02280</name>
</gene>
<evidence type="ECO:0000256" key="2">
    <source>
        <dbReference type="ARBA" id="ARBA00013090"/>
    </source>
</evidence>
<dbReference type="PROSITE" id="PS00923">
    <property type="entry name" value="ASP_GLU_RACEMASE_1"/>
    <property type="match status" value="1"/>
</dbReference>
<dbReference type="HAMAP" id="MF_00258">
    <property type="entry name" value="Glu_racemase"/>
    <property type="match status" value="1"/>
</dbReference>
<keyword evidence="3 7" id="KW-0133">Cell shape</keyword>
<accession>A0A378XWL0</accession>
<dbReference type="UniPathway" id="UPA00219"/>
<feature type="binding site" evidence="7">
    <location>
        <begin position="90"/>
        <end position="91"/>
    </location>
    <ligand>
        <name>substrate</name>
    </ligand>
</feature>
<organism evidence="8 9">
    <name type="scientific">Paenibacillus polymyxa</name>
    <name type="common">Bacillus polymyxa</name>
    <dbReference type="NCBI Taxonomy" id="1406"/>
    <lineage>
        <taxon>Bacteria</taxon>
        <taxon>Bacillati</taxon>
        <taxon>Bacillota</taxon>
        <taxon>Bacilli</taxon>
        <taxon>Bacillales</taxon>
        <taxon>Paenibacillaceae</taxon>
        <taxon>Paenibacillus</taxon>
    </lineage>
</organism>
<protein>
    <recommendedName>
        <fullName evidence="2 7">Glutamate racemase</fullName>
        <ecNumber evidence="2 7">5.1.1.3</ecNumber>
    </recommendedName>
</protein>
<evidence type="ECO:0000256" key="6">
    <source>
        <dbReference type="ARBA" id="ARBA00023316"/>
    </source>
</evidence>